<dbReference type="STRING" id="1036808.A0A0C3DJZ4"/>
<organism evidence="1 2">
    <name type="scientific">Scleroderma citrinum Foug A</name>
    <dbReference type="NCBI Taxonomy" id="1036808"/>
    <lineage>
        <taxon>Eukaryota</taxon>
        <taxon>Fungi</taxon>
        <taxon>Dikarya</taxon>
        <taxon>Basidiomycota</taxon>
        <taxon>Agaricomycotina</taxon>
        <taxon>Agaricomycetes</taxon>
        <taxon>Agaricomycetidae</taxon>
        <taxon>Boletales</taxon>
        <taxon>Sclerodermatineae</taxon>
        <taxon>Sclerodermataceae</taxon>
        <taxon>Scleroderma</taxon>
    </lineage>
</organism>
<keyword evidence="2" id="KW-1185">Reference proteome</keyword>
<proteinExistence type="predicted"/>
<sequence>LKRPYVDDKSEPGPPFMRYILTDESNLLYCEANILYWAKALLKLTYNFIDRAINNASALPPFEIPCLRFINAGLVFAYLFATVTTNASEKTGQSVRPGGTVSTIYLAKELIPMSSEGEFVKYIHNGNAVPCDLFDTEANKIVEFLAFTQHVQYAKTDGQVYISDYQGMFFWHFNFVN</sequence>
<reference evidence="1 2" key="1">
    <citation type="submission" date="2014-04" db="EMBL/GenBank/DDBJ databases">
        <authorList>
            <consortium name="DOE Joint Genome Institute"/>
            <person name="Kuo A."/>
            <person name="Kohler A."/>
            <person name="Nagy L.G."/>
            <person name="Floudas D."/>
            <person name="Copeland A."/>
            <person name="Barry K.W."/>
            <person name="Cichocki N."/>
            <person name="Veneault-Fourrey C."/>
            <person name="LaButti K."/>
            <person name="Lindquist E.A."/>
            <person name="Lipzen A."/>
            <person name="Lundell T."/>
            <person name="Morin E."/>
            <person name="Murat C."/>
            <person name="Sun H."/>
            <person name="Tunlid A."/>
            <person name="Henrissat B."/>
            <person name="Grigoriev I.V."/>
            <person name="Hibbett D.S."/>
            <person name="Martin F."/>
            <person name="Nordberg H.P."/>
            <person name="Cantor M.N."/>
            <person name="Hua S.X."/>
        </authorList>
    </citation>
    <scope>NUCLEOTIDE SEQUENCE [LARGE SCALE GENOMIC DNA]</scope>
    <source>
        <strain evidence="1 2">Foug A</strain>
    </source>
</reference>
<evidence type="ECO:0000313" key="1">
    <source>
        <dbReference type="EMBL" id="KIM56629.1"/>
    </source>
</evidence>
<dbReference type="EMBL" id="KN822113">
    <property type="protein sequence ID" value="KIM56629.1"/>
    <property type="molecule type" value="Genomic_DNA"/>
</dbReference>
<dbReference type="HOGENOM" id="CLU_073913_3_0_1"/>
<protein>
    <recommendedName>
        <fullName evidence="3">Alpha-type protein kinase domain-containing protein</fullName>
    </recommendedName>
</protein>
<reference evidence="2" key="2">
    <citation type="submission" date="2015-01" db="EMBL/GenBank/DDBJ databases">
        <title>Evolutionary Origins and Diversification of the Mycorrhizal Mutualists.</title>
        <authorList>
            <consortium name="DOE Joint Genome Institute"/>
            <consortium name="Mycorrhizal Genomics Consortium"/>
            <person name="Kohler A."/>
            <person name="Kuo A."/>
            <person name="Nagy L.G."/>
            <person name="Floudas D."/>
            <person name="Copeland A."/>
            <person name="Barry K.W."/>
            <person name="Cichocki N."/>
            <person name="Veneault-Fourrey C."/>
            <person name="LaButti K."/>
            <person name="Lindquist E.A."/>
            <person name="Lipzen A."/>
            <person name="Lundell T."/>
            <person name="Morin E."/>
            <person name="Murat C."/>
            <person name="Riley R."/>
            <person name="Ohm R."/>
            <person name="Sun H."/>
            <person name="Tunlid A."/>
            <person name="Henrissat B."/>
            <person name="Grigoriev I.V."/>
            <person name="Hibbett D.S."/>
            <person name="Martin F."/>
        </authorList>
    </citation>
    <scope>NUCLEOTIDE SEQUENCE [LARGE SCALE GENOMIC DNA]</scope>
    <source>
        <strain evidence="2">Foug A</strain>
    </source>
</reference>
<dbReference type="Gene3D" id="3.20.200.10">
    <property type="entry name" value="MHCK/EF2 kinase"/>
    <property type="match status" value="1"/>
</dbReference>
<name>A0A0C3DJZ4_9AGAM</name>
<accession>A0A0C3DJZ4</accession>
<dbReference type="AlphaFoldDB" id="A0A0C3DJZ4"/>
<evidence type="ECO:0008006" key="3">
    <source>
        <dbReference type="Google" id="ProtNLM"/>
    </source>
</evidence>
<dbReference type="InParanoid" id="A0A0C3DJZ4"/>
<feature type="non-terminal residue" evidence="1">
    <location>
        <position position="1"/>
    </location>
</feature>
<gene>
    <name evidence="1" type="ORF">SCLCIDRAFT_132197</name>
</gene>
<dbReference type="Proteomes" id="UP000053989">
    <property type="component" value="Unassembled WGS sequence"/>
</dbReference>
<evidence type="ECO:0000313" key="2">
    <source>
        <dbReference type="Proteomes" id="UP000053989"/>
    </source>
</evidence>
<dbReference type="OrthoDB" id="301415at2759"/>